<feature type="non-terminal residue" evidence="6">
    <location>
        <position position="1"/>
    </location>
</feature>
<keyword evidence="6" id="KW-0540">Nuclease</keyword>
<evidence type="ECO:0000256" key="3">
    <source>
        <dbReference type="ARBA" id="ARBA00022806"/>
    </source>
</evidence>
<dbReference type="CDD" id="cd00085">
    <property type="entry name" value="HNHc"/>
    <property type="match status" value="1"/>
</dbReference>
<dbReference type="GO" id="GO:0008270">
    <property type="term" value="F:zinc ion binding"/>
    <property type="evidence" value="ECO:0007669"/>
    <property type="project" value="InterPro"/>
</dbReference>
<gene>
    <name evidence="6" type="primary">Zranb3_1</name>
    <name evidence="6" type="ORF">HYPCIN_R13669</name>
</gene>
<keyword evidence="7" id="KW-1185">Reference proteome</keyword>
<dbReference type="PANTHER" id="PTHR45766:SF3">
    <property type="entry name" value="DNA ANNEALING HELICASE AND ENDONUCLEASE ZRANB3"/>
    <property type="match status" value="1"/>
</dbReference>
<keyword evidence="1" id="KW-0547">Nucleotide-binding</keyword>
<dbReference type="GO" id="GO:0006281">
    <property type="term" value="P:DNA repair"/>
    <property type="evidence" value="ECO:0007669"/>
    <property type="project" value="TreeGrafter"/>
</dbReference>
<keyword evidence="6" id="KW-0255">Endonuclease</keyword>
<dbReference type="GO" id="GO:0004386">
    <property type="term" value="F:helicase activity"/>
    <property type="evidence" value="ECO:0007669"/>
    <property type="project" value="UniProtKB-KW"/>
</dbReference>
<dbReference type="GO" id="GO:0004520">
    <property type="term" value="F:DNA endonuclease activity"/>
    <property type="evidence" value="ECO:0007669"/>
    <property type="project" value="TreeGrafter"/>
</dbReference>
<dbReference type="GO" id="GO:0003676">
    <property type="term" value="F:nucleic acid binding"/>
    <property type="evidence" value="ECO:0007669"/>
    <property type="project" value="InterPro"/>
</dbReference>
<name>A0A7L2QJ55_9PASS</name>
<evidence type="ECO:0000259" key="5">
    <source>
        <dbReference type="Pfam" id="PF01844"/>
    </source>
</evidence>
<dbReference type="OrthoDB" id="2801544at2759"/>
<reference evidence="6 7" key="1">
    <citation type="submission" date="2019-09" db="EMBL/GenBank/DDBJ databases">
        <title>Bird 10,000 Genomes (B10K) Project - Family phase.</title>
        <authorList>
            <person name="Zhang G."/>
        </authorList>
    </citation>
    <scope>NUCLEOTIDE SEQUENCE [LARGE SCALE GENOMIC DNA]</scope>
    <source>
        <strain evidence="6">B10K-DU-002-83</strain>
    </source>
</reference>
<dbReference type="EMBL" id="VYZP01211109">
    <property type="protein sequence ID" value="NXR96941.1"/>
    <property type="molecule type" value="Genomic_DNA"/>
</dbReference>
<evidence type="ECO:0000256" key="4">
    <source>
        <dbReference type="ARBA" id="ARBA00022840"/>
    </source>
</evidence>
<keyword evidence="3" id="KW-0347">Helicase</keyword>
<evidence type="ECO:0000313" key="7">
    <source>
        <dbReference type="Proteomes" id="UP000574191"/>
    </source>
</evidence>
<proteinExistence type="predicted"/>
<keyword evidence="2" id="KW-0378">Hydrolase</keyword>
<comment type="caution">
    <text evidence="6">The sequence shown here is derived from an EMBL/GenBank/DDBJ whole genome shotgun (WGS) entry which is preliminary data.</text>
</comment>
<dbReference type="GO" id="GO:0016787">
    <property type="term" value="F:hydrolase activity"/>
    <property type="evidence" value="ECO:0007669"/>
    <property type="project" value="UniProtKB-KW"/>
</dbReference>
<dbReference type="Proteomes" id="UP000574191">
    <property type="component" value="Unassembled WGS sequence"/>
</dbReference>
<feature type="domain" description="HNH" evidence="5">
    <location>
        <begin position="24"/>
        <end position="59"/>
    </location>
</feature>
<dbReference type="PANTHER" id="PTHR45766">
    <property type="entry name" value="DNA ANNEALING HELICASE AND ENDONUCLEASE ZRANB3 FAMILY MEMBER"/>
    <property type="match status" value="1"/>
</dbReference>
<dbReference type="InterPro" id="IPR002711">
    <property type="entry name" value="HNH"/>
</dbReference>
<dbReference type="GO" id="GO:0043596">
    <property type="term" value="C:nuclear replication fork"/>
    <property type="evidence" value="ECO:0007669"/>
    <property type="project" value="TreeGrafter"/>
</dbReference>
<organism evidence="6 7">
    <name type="scientific">Hypocryptadius cinnamomeus</name>
    <dbReference type="NCBI Taxonomy" id="589841"/>
    <lineage>
        <taxon>Eukaryota</taxon>
        <taxon>Metazoa</taxon>
        <taxon>Chordata</taxon>
        <taxon>Craniata</taxon>
        <taxon>Vertebrata</taxon>
        <taxon>Euteleostomi</taxon>
        <taxon>Archelosauria</taxon>
        <taxon>Archosauria</taxon>
        <taxon>Dinosauria</taxon>
        <taxon>Saurischia</taxon>
        <taxon>Theropoda</taxon>
        <taxon>Coelurosauria</taxon>
        <taxon>Aves</taxon>
        <taxon>Neognathae</taxon>
        <taxon>Neoaves</taxon>
        <taxon>Telluraves</taxon>
        <taxon>Australaves</taxon>
        <taxon>Passeriformes</taxon>
        <taxon>Sylvioidea</taxon>
        <taxon>Zosteropidae</taxon>
        <taxon>Hypocryptadius</taxon>
    </lineage>
</organism>
<evidence type="ECO:0000256" key="1">
    <source>
        <dbReference type="ARBA" id="ARBA00022741"/>
    </source>
</evidence>
<dbReference type="GO" id="GO:0005524">
    <property type="term" value="F:ATP binding"/>
    <property type="evidence" value="ECO:0007669"/>
    <property type="project" value="UniProtKB-KW"/>
</dbReference>
<dbReference type="Pfam" id="PF01844">
    <property type="entry name" value="HNH"/>
    <property type="match status" value="1"/>
</dbReference>
<keyword evidence="4" id="KW-0067">ATP-binding</keyword>
<feature type="non-terminal residue" evidence="6">
    <location>
        <position position="88"/>
    </location>
</feature>
<dbReference type="Gene3D" id="1.10.30.50">
    <property type="match status" value="1"/>
</dbReference>
<protein>
    <submittedName>
        <fullName evidence="6">ZRAB3 endonuclease</fullName>
    </submittedName>
</protein>
<dbReference type="GO" id="GO:0031297">
    <property type="term" value="P:replication fork processing"/>
    <property type="evidence" value="ECO:0007669"/>
    <property type="project" value="TreeGrafter"/>
</dbReference>
<sequence length="88" mass="10023">VSHPCHVLCVLQLNEMIRSPAEGHFWQVDHIQPVYSGGGQCSLENLQTLCTACHRERTAKQAKERSQLKRRSLATKYACDITKFLVKK</sequence>
<dbReference type="InterPro" id="IPR003615">
    <property type="entry name" value="HNH_nuc"/>
</dbReference>
<dbReference type="AlphaFoldDB" id="A0A7L2QJ55"/>
<evidence type="ECO:0000256" key="2">
    <source>
        <dbReference type="ARBA" id="ARBA00022801"/>
    </source>
</evidence>
<accession>A0A7L2QJ55</accession>
<evidence type="ECO:0000313" key="6">
    <source>
        <dbReference type="EMBL" id="NXR96941.1"/>
    </source>
</evidence>